<dbReference type="AlphaFoldDB" id="A0A914PQB1"/>
<dbReference type="Pfam" id="PF20146">
    <property type="entry name" value="NRF"/>
    <property type="match status" value="1"/>
</dbReference>
<dbReference type="Proteomes" id="UP000887578">
    <property type="component" value="Unplaced"/>
</dbReference>
<organism evidence="2 3">
    <name type="scientific">Panagrolaimus davidi</name>
    <dbReference type="NCBI Taxonomy" id="227884"/>
    <lineage>
        <taxon>Eukaryota</taxon>
        <taxon>Metazoa</taxon>
        <taxon>Ecdysozoa</taxon>
        <taxon>Nematoda</taxon>
        <taxon>Chromadorea</taxon>
        <taxon>Rhabditida</taxon>
        <taxon>Tylenchina</taxon>
        <taxon>Panagrolaimomorpha</taxon>
        <taxon>Panagrolaimoidea</taxon>
        <taxon>Panagrolaimidae</taxon>
        <taxon>Panagrolaimus</taxon>
    </lineage>
</organism>
<feature type="domain" description="Nose resistant-to-fluoxetine protein N-terminal" evidence="1">
    <location>
        <begin position="11"/>
        <end position="124"/>
    </location>
</feature>
<protein>
    <submittedName>
        <fullName evidence="3">Nose resistant-to-fluoxetine protein N-terminal domain-containing protein</fullName>
    </submittedName>
</protein>
<evidence type="ECO:0000259" key="1">
    <source>
        <dbReference type="SMART" id="SM00703"/>
    </source>
</evidence>
<dbReference type="SMART" id="SM00703">
    <property type="entry name" value="NRF"/>
    <property type="match status" value="1"/>
</dbReference>
<accession>A0A914PQB1</accession>
<keyword evidence="2" id="KW-1185">Reference proteome</keyword>
<proteinExistence type="predicted"/>
<evidence type="ECO:0000313" key="3">
    <source>
        <dbReference type="WBParaSite" id="PDA_v2.g17022.t1"/>
    </source>
</evidence>
<dbReference type="InterPro" id="IPR006621">
    <property type="entry name" value="Nose-resist-to-fluoxetine_N"/>
</dbReference>
<evidence type="ECO:0000313" key="2">
    <source>
        <dbReference type="Proteomes" id="UP000887578"/>
    </source>
</evidence>
<dbReference type="WBParaSite" id="PDA_v2.g17022.t1">
    <property type="protein sequence ID" value="PDA_v2.g17022.t1"/>
    <property type="gene ID" value="PDA_v2.g17022"/>
</dbReference>
<reference evidence="3" key="1">
    <citation type="submission" date="2022-11" db="UniProtKB">
        <authorList>
            <consortium name="WormBaseParasite"/>
        </authorList>
    </citation>
    <scope>IDENTIFICATION</scope>
</reference>
<name>A0A914PQB1_9BILA</name>
<sequence length="145" mass="16028">MDLLIIGIAAMSKNETPTELANVLAQMMDATAKTSPGMLRGSRNLYGFKQECDIVKYKVPNQKREFTTSYSRVYISLTEDCENLEATLGFDICMPSSCTSMDLESLIAIIPEINATFANITNMVCAISTFADINKPMTLGSWIMM</sequence>